<keyword evidence="3" id="KW-1185">Reference proteome</keyword>
<evidence type="ECO:0000313" key="3">
    <source>
        <dbReference type="Proteomes" id="UP000499080"/>
    </source>
</evidence>
<reference evidence="2 3" key="1">
    <citation type="journal article" date="2019" name="Sci. Rep.">
        <title>Orb-weaving spider Araneus ventricosus genome elucidates the spidroin gene catalogue.</title>
        <authorList>
            <person name="Kono N."/>
            <person name="Nakamura H."/>
            <person name="Ohtoshi R."/>
            <person name="Moran D.A.P."/>
            <person name="Shinohara A."/>
            <person name="Yoshida Y."/>
            <person name="Fujiwara M."/>
            <person name="Mori M."/>
            <person name="Tomita M."/>
            <person name="Arakawa K."/>
        </authorList>
    </citation>
    <scope>NUCLEOTIDE SEQUENCE [LARGE SCALE GENOMIC DNA]</scope>
</reference>
<dbReference type="EMBL" id="BGPR01009746">
    <property type="protein sequence ID" value="GBN42014.1"/>
    <property type="molecule type" value="Genomic_DNA"/>
</dbReference>
<proteinExistence type="predicted"/>
<keyword evidence="1" id="KW-0812">Transmembrane</keyword>
<gene>
    <name evidence="2" type="ORF">AVEN_87619_1</name>
</gene>
<sequence>MASGTWAWGCVLVSGPIQLVLVAVMHETHGSWGWCSVSGGPPNSVQLVVMTSGTWHAGSPSASPSDPSKWFSAVMSISAHGNGAAFCHQGIRELV</sequence>
<keyword evidence="1" id="KW-0472">Membrane</keyword>
<protein>
    <submittedName>
        <fullName evidence="2">Uncharacterized protein</fullName>
    </submittedName>
</protein>
<evidence type="ECO:0000256" key="1">
    <source>
        <dbReference type="SAM" id="Phobius"/>
    </source>
</evidence>
<dbReference type="Proteomes" id="UP000499080">
    <property type="component" value="Unassembled WGS sequence"/>
</dbReference>
<accession>A0A4Y2NSN3</accession>
<keyword evidence="1" id="KW-1133">Transmembrane helix</keyword>
<organism evidence="2 3">
    <name type="scientific">Araneus ventricosus</name>
    <name type="common">Orbweaver spider</name>
    <name type="synonym">Epeira ventricosa</name>
    <dbReference type="NCBI Taxonomy" id="182803"/>
    <lineage>
        <taxon>Eukaryota</taxon>
        <taxon>Metazoa</taxon>
        <taxon>Ecdysozoa</taxon>
        <taxon>Arthropoda</taxon>
        <taxon>Chelicerata</taxon>
        <taxon>Arachnida</taxon>
        <taxon>Araneae</taxon>
        <taxon>Araneomorphae</taxon>
        <taxon>Entelegynae</taxon>
        <taxon>Araneoidea</taxon>
        <taxon>Araneidae</taxon>
        <taxon>Araneus</taxon>
    </lineage>
</organism>
<comment type="caution">
    <text evidence="2">The sequence shown here is derived from an EMBL/GenBank/DDBJ whole genome shotgun (WGS) entry which is preliminary data.</text>
</comment>
<feature type="transmembrane region" description="Helical" evidence="1">
    <location>
        <begin position="6"/>
        <end position="24"/>
    </location>
</feature>
<name>A0A4Y2NSN3_ARAVE</name>
<evidence type="ECO:0000313" key="2">
    <source>
        <dbReference type="EMBL" id="GBN42014.1"/>
    </source>
</evidence>
<dbReference type="AlphaFoldDB" id="A0A4Y2NSN3"/>